<dbReference type="InterPro" id="IPR001878">
    <property type="entry name" value="Znf_CCHC"/>
</dbReference>
<evidence type="ECO:0000256" key="2">
    <source>
        <dbReference type="PROSITE-ProRule" id="PRU00047"/>
    </source>
</evidence>
<feature type="compositionally biased region" description="Polar residues" evidence="3">
    <location>
        <begin position="1"/>
        <end position="10"/>
    </location>
</feature>
<evidence type="ECO:0000256" key="3">
    <source>
        <dbReference type="SAM" id="MobiDB-lite"/>
    </source>
</evidence>
<dbReference type="SUPFAM" id="SSF57756">
    <property type="entry name" value="Retrovirus zinc finger-like domains"/>
    <property type="match status" value="1"/>
</dbReference>
<evidence type="ECO:0000313" key="5">
    <source>
        <dbReference type="EMBL" id="KAE8246127.1"/>
    </source>
</evidence>
<keyword evidence="1" id="KW-0507">mRNA processing</keyword>
<feature type="compositionally biased region" description="Polar residues" evidence="3">
    <location>
        <begin position="52"/>
        <end position="65"/>
    </location>
</feature>
<feature type="region of interest" description="Disordered" evidence="3">
    <location>
        <begin position="313"/>
        <end position="340"/>
    </location>
</feature>
<dbReference type="GO" id="GO:0003676">
    <property type="term" value="F:nucleic acid binding"/>
    <property type="evidence" value="ECO:0007669"/>
    <property type="project" value="InterPro"/>
</dbReference>
<gene>
    <name evidence="5" type="ORF">A4X03_0g7325</name>
</gene>
<organism evidence="5 6">
    <name type="scientific">Tilletia caries</name>
    <name type="common">wheat bunt fungus</name>
    <dbReference type="NCBI Taxonomy" id="13290"/>
    <lineage>
        <taxon>Eukaryota</taxon>
        <taxon>Fungi</taxon>
        <taxon>Dikarya</taxon>
        <taxon>Basidiomycota</taxon>
        <taxon>Ustilaginomycotina</taxon>
        <taxon>Exobasidiomycetes</taxon>
        <taxon>Tilletiales</taxon>
        <taxon>Tilletiaceae</taxon>
        <taxon>Tilletia</taxon>
    </lineage>
</organism>
<reference evidence="5" key="2">
    <citation type="journal article" date="2019" name="IMA Fungus">
        <title>Genome sequencing and comparison of five Tilletia species to identify candidate genes for the detection of regulated species infecting wheat.</title>
        <authorList>
            <person name="Nguyen H.D.T."/>
            <person name="Sultana T."/>
            <person name="Kesanakurti P."/>
            <person name="Hambleton S."/>
        </authorList>
    </citation>
    <scope>NUCLEOTIDE SEQUENCE</scope>
    <source>
        <strain evidence="5">DAOMC 238032</strain>
    </source>
</reference>
<feature type="compositionally biased region" description="Polar residues" evidence="3">
    <location>
        <begin position="328"/>
        <end position="338"/>
    </location>
</feature>
<name>A0A8T8SRF6_9BASI</name>
<keyword evidence="2" id="KW-0863">Zinc-finger</keyword>
<proteinExistence type="predicted"/>
<dbReference type="GO" id="GO:0006397">
    <property type="term" value="P:mRNA processing"/>
    <property type="evidence" value="ECO:0007669"/>
    <property type="project" value="UniProtKB-KW"/>
</dbReference>
<evidence type="ECO:0000256" key="1">
    <source>
        <dbReference type="ARBA" id="ARBA00022664"/>
    </source>
</evidence>
<dbReference type="PROSITE" id="PS50158">
    <property type="entry name" value="ZF_CCHC"/>
    <property type="match status" value="1"/>
</dbReference>
<feature type="domain" description="CCHC-type" evidence="4">
    <location>
        <begin position="341"/>
        <end position="356"/>
    </location>
</feature>
<evidence type="ECO:0000259" key="4">
    <source>
        <dbReference type="PROSITE" id="PS50158"/>
    </source>
</evidence>
<keyword evidence="2" id="KW-0862">Zinc</keyword>
<reference evidence="5" key="1">
    <citation type="submission" date="2016-04" db="EMBL/GenBank/DDBJ databases">
        <authorList>
            <person name="Nguyen H.D."/>
            <person name="Kesanakurti P."/>
            <person name="Cullis J."/>
            <person name="Levesque C.A."/>
            <person name="Hambleton S."/>
        </authorList>
    </citation>
    <scope>NUCLEOTIDE SEQUENCE</scope>
    <source>
        <strain evidence="5">DAOMC 238032</strain>
    </source>
</reference>
<accession>A0A8T8SRF6</accession>
<sequence>MEQGTESRSIPDTGARADVGAGRAHSLSAAEYQSYVRMHAAFQGMSVDEAQAQLSPSGHSSSQAGTHMPPSAELNIQARPNLSAPASAVDTERSYRRGPLETPMRSIGTVVKLRGAENWGTWKGAVLLLIQNVAFAEETLLGEITASDPEYSYELDVALGTLVWQSLSEPVAASITSFVTGKTREKRGSAIYDKLRSPIERTDEASQNQVTRDLMTIKQNGETCAKLIARLDGLYTRAYGAEMILTDGRKRVYLLDALDAKYGPFVSTQHSMDSGVTGRTFESVVQALITEETRLHGVEAAAQHATALAVFQNQKPARAKDNKKGKYGQNSQKKSPNNDVKCFRCDIKGHRVADCPYPPPSGGSGQ</sequence>
<evidence type="ECO:0000313" key="6">
    <source>
        <dbReference type="Proteomes" id="UP000077671"/>
    </source>
</evidence>
<feature type="region of interest" description="Disordered" evidence="3">
    <location>
        <begin position="51"/>
        <end position="71"/>
    </location>
</feature>
<keyword evidence="2" id="KW-0479">Metal-binding</keyword>
<dbReference type="AlphaFoldDB" id="A0A8T8SRF6"/>
<dbReference type="GO" id="GO:0008270">
    <property type="term" value="F:zinc ion binding"/>
    <property type="evidence" value="ECO:0007669"/>
    <property type="project" value="UniProtKB-KW"/>
</dbReference>
<protein>
    <recommendedName>
        <fullName evidence="4">CCHC-type domain-containing protein</fullName>
    </recommendedName>
</protein>
<comment type="caution">
    <text evidence="5">The sequence shown here is derived from an EMBL/GenBank/DDBJ whole genome shotgun (WGS) entry which is preliminary data.</text>
</comment>
<dbReference type="Proteomes" id="UP000077671">
    <property type="component" value="Unassembled WGS sequence"/>
</dbReference>
<feature type="region of interest" description="Disordered" evidence="3">
    <location>
        <begin position="1"/>
        <end position="21"/>
    </location>
</feature>
<dbReference type="InterPro" id="IPR036875">
    <property type="entry name" value="Znf_CCHC_sf"/>
</dbReference>
<dbReference type="EMBL" id="LWDD02001690">
    <property type="protein sequence ID" value="KAE8246127.1"/>
    <property type="molecule type" value="Genomic_DNA"/>
</dbReference>